<organism evidence="5 7">
    <name type="scientific">Drosophila melanogaster</name>
    <name type="common">Fruit fly</name>
    <dbReference type="NCBI Taxonomy" id="7227"/>
    <lineage>
        <taxon>Eukaryota</taxon>
        <taxon>Metazoa</taxon>
        <taxon>Ecdysozoa</taxon>
        <taxon>Arthropoda</taxon>
        <taxon>Hexapoda</taxon>
        <taxon>Insecta</taxon>
        <taxon>Pterygota</taxon>
        <taxon>Neoptera</taxon>
        <taxon>Endopterygota</taxon>
        <taxon>Diptera</taxon>
        <taxon>Brachycera</taxon>
        <taxon>Muscomorpha</taxon>
        <taxon>Ephydroidea</taxon>
        <taxon>Drosophilidae</taxon>
        <taxon>Drosophila</taxon>
        <taxon>Sophophora</taxon>
    </lineage>
</organism>
<dbReference type="CTD" id="54840"/>
<dbReference type="GO" id="GO:0033699">
    <property type="term" value="F:DNA 5'-adenosine monophosphate hydrolase activity"/>
    <property type="evidence" value="ECO:0007669"/>
    <property type="project" value="UniProtKB-EC"/>
</dbReference>
<keyword evidence="5" id="KW-0378">Hydrolase</keyword>
<dbReference type="ExpressionAtlas" id="A0A1Z1CGZ3">
    <property type="expression patterns" value="baseline and differential"/>
</dbReference>
<keyword evidence="7" id="KW-1185">Reference proteome</keyword>
<dbReference type="PANTHER" id="PTHR12486">
    <property type="entry name" value="APRATAXIN-RELATED"/>
    <property type="match status" value="1"/>
</dbReference>
<evidence type="ECO:0000313" key="7">
    <source>
        <dbReference type="Proteomes" id="UP000000803"/>
    </source>
</evidence>
<name>A0A1Z1CGZ3_DROME</name>
<dbReference type="PANTHER" id="PTHR12486:SF4">
    <property type="entry name" value="APRATAXIN"/>
    <property type="match status" value="1"/>
</dbReference>
<dbReference type="AlphaFoldDB" id="A0A1Z1CGZ3"/>
<feature type="compositionally biased region" description="Pro residues" evidence="3">
    <location>
        <begin position="434"/>
        <end position="443"/>
    </location>
</feature>
<reference evidence="5 7" key="11">
    <citation type="journal article" date="2015" name="Genome Res.">
        <title>The Release 6 reference sequence of the Drosophila melanogaster genome.</title>
        <authorList>
            <person name="Hoskins R.A."/>
            <person name="Carlson J.W."/>
            <person name="Wan K.H."/>
            <person name="Park S."/>
            <person name="Mendez I."/>
            <person name="Galle S.E."/>
            <person name="Booth B.W."/>
            <person name="Pfeiffer B.D."/>
            <person name="George R.A."/>
            <person name="Svirskas R."/>
            <person name="Krzywinski M."/>
            <person name="Schein J."/>
            <person name="Accardo M.C."/>
            <person name="Damia E."/>
            <person name="Messina G."/>
            <person name="Mendez-Lago M."/>
            <person name="de Pablos B."/>
            <person name="Demakova O.V."/>
            <person name="Andreyeva E.N."/>
            <person name="Boldyreva L.V."/>
            <person name="Marra M."/>
            <person name="Carvalho A.B."/>
            <person name="Dimitri P."/>
            <person name="Villasante A."/>
            <person name="Zhimulev I.F."/>
            <person name="Rubin G.M."/>
            <person name="Karpen G.H."/>
            <person name="Celniker S.E."/>
        </authorList>
    </citation>
    <scope>NUCLEOTIDE SEQUENCE [LARGE SCALE GENOMIC DNA]</scope>
    <source>
        <strain evidence="7">Berkeley</strain>
    </source>
</reference>
<dbReference type="SMR" id="A0A1Z1CGZ3"/>
<feature type="compositionally biased region" description="Low complexity" evidence="3">
    <location>
        <begin position="271"/>
        <end position="281"/>
    </location>
</feature>
<dbReference type="EC" id="3.6.1.71" evidence="5"/>
<dbReference type="SUPFAM" id="SSF54197">
    <property type="entry name" value="HIT-like"/>
    <property type="match status" value="1"/>
</dbReference>
<feature type="compositionally biased region" description="Polar residues" evidence="3">
    <location>
        <begin position="282"/>
        <end position="294"/>
    </location>
</feature>
<evidence type="ECO:0000256" key="1">
    <source>
        <dbReference type="ARBA" id="ARBA00022763"/>
    </source>
</evidence>
<feature type="region of interest" description="Disordered" evidence="3">
    <location>
        <begin position="263"/>
        <end position="443"/>
    </location>
</feature>
<reference evidence="5 7" key="7">
    <citation type="journal article" date="2007" name="Science">
        <title>The Release 5.1 annotation of Drosophila melanogaster heterochromatin.</title>
        <authorList>
            <person name="Smith C.D."/>
            <person name="Shu S."/>
            <person name="Mungall C.J."/>
            <person name="Karpen G.H."/>
        </authorList>
    </citation>
    <scope>NUCLEOTIDE SEQUENCE [LARGE SCALE GENOMIC DNA]</scope>
    <source>
        <strain evidence="7">Berkeley</strain>
    </source>
</reference>
<protein>
    <submittedName>
        <fullName evidence="5">Aprataxin, isoform E</fullName>
        <ecNumber evidence="5">3.6.1.71</ecNumber>
    </submittedName>
</protein>
<sequence length="443" mass="51234">MEVDKLAYIRDELQRKLNDKRNFLIESDRAVVMKADYPKSQYHFRVVAKEEFRDITQLTEAQLPLLDHMMDLANQIIEKQKHLESRNFLIGFKVNTFWNRLNLHVISNDFYSMAMKRISHWNSFNTELFMPFQIAYMMLSVQGSIESISEETYNNLQEKTPLRCNQCEFVTNMLLDLKAHLYQHWQRKEDERDQKKKVDKIIQMISETKLDEAEAKPKLLNEEEPIQAQPVAAIAQYPNEHLGKPLTPQQQPGKQQAQNVYDKNINGPSVNMMNQNNPNNPFRNTPHLNRQSQKPPHPRSGPRGPMAPWTGPRFPCHQQQNRFRPPGFNACRQPYPPYHSGHQQFPNASSVGGGQTGLPGQGQGPRPKWNSNKIFNQQNRQNTVQAQPQAQNQQTNQQQIQNSNKNQTPKKKPWKNRLQPVGKVQNQGGANRDPAPPSNSKPS</sequence>
<evidence type="ECO:0000313" key="6">
    <source>
        <dbReference type="FlyBase" id="FBgn0038704"/>
    </source>
</evidence>
<dbReference type="OrthoDB" id="3512845at2759"/>
<evidence type="ECO:0000256" key="3">
    <source>
        <dbReference type="SAM" id="MobiDB-lite"/>
    </source>
</evidence>
<dbReference type="Pfam" id="PF16278">
    <property type="entry name" value="zf-C2HE"/>
    <property type="match status" value="1"/>
</dbReference>
<proteinExistence type="predicted"/>
<dbReference type="Pfam" id="PF11969">
    <property type="entry name" value="DcpS_C"/>
    <property type="match status" value="1"/>
</dbReference>
<dbReference type="InterPro" id="IPR036265">
    <property type="entry name" value="HIT-like_sf"/>
</dbReference>
<evidence type="ECO:0000313" key="5">
    <source>
        <dbReference type="EMBL" id="API64938.1"/>
    </source>
</evidence>
<reference evidence="5 7" key="3">
    <citation type="journal article" date="2002" name="Genome Biol.">
        <title>Annotation of the Drosophila melanogaster euchromatic genome: a systematic review.</title>
        <authorList>
            <person name="Misra S."/>
            <person name="Crosby M.A."/>
            <person name="Mungall C.J."/>
            <person name="Matthews B.B."/>
            <person name="Campbell K.S."/>
            <person name="Hradecky P."/>
            <person name="Huang Y."/>
            <person name="Kaminker J.S."/>
            <person name="Millburn G.H."/>
            <person name="Prochnik S.E."/>
            <person name="Smith C.D."/>
            <person name="Tupy J.L."/>
            <person name="Whitfied E.J."/>
            <person name="Bayraktaroglu L."/>
            <person name="Berman B.P."/>
            <person name="Bettencourt B.R."/>
            <person name="Celniker S.E."/>
            <person name="de Grey A.D."/>
            <person name="Drysdale R.A."/>
            <person name="Harris N.L."/>
            <person name="Richter J."/>
            <person name="Russo S."/>
            <person name="Schroeder A.J."/>
            <person name="Shu S.Q."/>
            <person name="Stapleton M."/>
            <person name="Yamada C."/>
            <person name="Ashburner M."/>
            <person name="Gelbart W.M."/>
            <person name="Rubin G.M."/>
            <person name="Lewis S.E."/>
        </authorList>
    </citation>
    <scope>GENOME REANNOTATION</scope>
    <source>
        <strain evidence="7">Berkeley</strain>
    </source>
</reference>
<reference evidence="5 7" key="6">
    <citation type="journal article" date="2005" name="PLoS Comput. Biol.">
        <title>Combined evidence annotation of transposable elements in genome sequences.</title>
        <authorList>
            <person name="Quesneville H."/>
            <person name="Bergman C.M."/>
            <person name="Andrieu O."/>
            <person name="Autard D."/>
            <person name="Nouaud D."/>
            <person name="Ashburner M."/>
            <person name="Anxolabehere D."/>
        </authorList>
    </citation>
    <scope>NUCLEOTIDE SEQUENCE [LARGE SCALE GENOMIC DNA]</scope>
    <source>
        <strain evidence="7">Berkeley</strain>
    </source>
</reference>
<dbReference type="Gene3D" id="3.30.428.10">
    <property type="entry name" value="HIT-like"/>
    <property type="match status" value="1"/>
</dbReference>
<reference evidence="5 7" key="10">
    <citation type="journal article" date="2015" name="G3 (Bethesda)">
        <title>Gene Model Annotations for Drosophila melanogaster: The Rule-Benders.</title>
        <authorList>
            <consortium name="FlyBase Consortium"/>
            <person name="Crosby M.A."/>
            <person name="Gramates L.S."/>
            <person name="Dos Santos G."/>
            <person name="Matthews B.B."/>
            <person name="St Pierre S.E."/>
            <person name="Zhou P."/>
            <person name="Schroeder A.J."/>
            <person name="Falls K."/>
            <person name="Emmert D.B."/>
            <person name="Russo S.M."/>
            <person name="Gelbart W.M."/>
            <person name="null"/>
        </authorList>
    </citation>
    <scope>NUCLEOTIDE SEQUENCE [LARGE SCALE GENOMIC DNA]</scope>
    <source>
        <strain evidence="7">Berkeley</strain>
    </source>
</reference>
<reference evidence="5 7" key="5">
    <citation type="journal article" date="2002" name="Genome Biol.">
        <title>Heterochromatic sequences in a Drosophila whole-genome shotgun assembly.</title>
        <authorList>
            <person name="Hoskins R.A."/>
            <person name="Smith C.D."/>
            <person name="Carlson J.W."/>
            <person name="Carvalho A.B."/>
            <person name="Halpern A."/>
            <person name="Kaminker J.S."/>
            <person name="Kennedy C."/>
            <person name="Mungall C.J."/>
            <person name="Sullivan B.A."/>
            <person name="Sutton G.G."/>
            <person name="Yasuhara J.C."/>
            <person name="Wakimoto B.T."/>
            <person name="Myers E.W."/>
            <person name="Celniker S.E."/>
            <person name="Rubin G.M."/>
            <person name="Karpen G.H."/>
        </authorList>
    </citation>
    <scope>NUCLEOTIDE SEQUENCE [LARGE SCALE GENOMIC DNA]</scope>
    <source>
        <strain evidence="7">Berkeley</strain>
    </source>
</reference>
<dbReference type="FunFam" id="3.30.428.10:FF:000004">
    <property type="entry name" value="aprataxin isoform X2"/>
    <property type="match status" value="1"/>
</dbReference>
<dbReference type="Bgee" id="FBgn0038704">
    <property type="expression patterns" value="Expressed in spermatocyte in testis and 183 other cell types or tissues"/>
</dbReference>
<accession>A0A1Z1CGZ3</accession>
<dbReference type="AGR" id="FB:FBgn0038704"/>
<reference evidence="5 7" key="8">
    <citation type="journal article" date="2007" name="Science">
        <title>Sequence finishing and mapping of Drosophila melanogaster heterochromatin.</title>
        <authorList>
            <person name="Hoskins R.A."/>
            <person name="Carlson J.W."/>
            <person name="Kennedy C."/>
            <person name="Acevedo D."/>
            <person name="Evans-Holm M."/>
            <person name="Frise E."/>
            <person name="Wan K.H."/>
            <person name="Park S."/>
            <person name="Mendez-Lago M."/>
            <person name="Rossi F."/>
            <person name="Villasante A."/>
            <person name="Dimitri P."/>
            <person name="Karpen G.H."/>
            <person name="Celniker S.E."/>
        </authorList>
    </citation>
    <scope>NUCLEOTIDE SEQUENCE [LARGE SCALE GENOMIC DNA]</scope>
    <source>
        <strain evidence="7">Berkeley</strain>
    </source>
</reference>
<reference evidence="5 7" key="9">
    <citation type="journal article" date="2015" name="G3 (Bethesda)">
        <title>Gene Model Annotations for Drosophila melanogaster: Impact of High-Throughput Data.</title>
        <authorList>
            <consortium name="FlyBase Consortium"/>
            <person name="Matthews B.B."/>
            <person name="Dos Santos G."/>
            <person name="Crosby M.A."/>
            <person name="Emmert D.B."/>
            <person name="St Pierre S.E."/>
            <person name="Gramates L.S."/>
            <person name="Zhou P."/>
            <person name="Schroeder A.J."/>
            <person name="Falls K."/>
            <person name="Strelets V."/>
            <person name="Russo S.M."/>
            <person name="Gelbart W.M."/>
            <person name="null"/>
        </authorList>
    </citation>
    <scope>NUCLEOTIDE SEQUENCE [LARGE SCALE GENOMIC DNA]</scope>
    <source>
        <strain evidence="7">Berkeley</strain>
    </source>
</reference>
<dbReference type="Proteomes" id="UP000000803">
    <property type="component" value="Chromosome 3R"/>
</dbReference>
<dbReference type="GeneID" id="42322"/>
<feature type="compositionally biased region" description="Low complexity" evidence="3">
    <location>
        <begin position="381"/>
        <end position="407"/>
    </location>
</feature>
<reference evidence="5 7" key="2">
    <citation type="journal article" date="2002" name="Genome Biol.">
        <title>Finishing a whole-genome shotgun: release 3 of the Drosophila melanogaster euchromatic genome sequence.</title>
        <authorList>
            <person name="Celniker S.E."/>
            <person name="Wheeler D.A."/>
            <person name="Kronmiller B."/>
            <person name="Carlson J.W."/>
            <person name="Halpern A."/>
            <person name="Patel S."/>
            <person name="Adams M."/>
            <person name="Champe M."/>
            <person name="Dugan S.P."/>
            <person name="Frise E."/>
            <person name="Hodgson A."/>
            <person name="George R.A."/>
            <person name="Hoskins R.A."/>
            <person name="Laverty T."/>
            <person name="Muzny D.M."/>
            <person name="Nelson C.R."/>
            <person name="Pacleb J.M."/>
            <person name="Park S."/>
            <person name="Pfeiffer B.D."/>
            <person name="Richards S."/>
            <person name="Sodergren E.J."/>
            <person name="Svirskas R."/>
            <person name="Tabor P.E."/>
            <person name="Wan K."/>
            <person name="Stapleton M."/>
            <person name="Sutton G.G."/>
            <person name="Venter C."/>
            <person name="Weinstock G."/>
            <person name="Scherer S.E."/>
            <person name="Myers E.W."/>
            <person name="Gibbs R.A."/>
            <person name="Rubin G.M."/>
        </authorList>
    </citation>
    <scope>NUCLEOTIDE SEQUENCE [LARGE SCALE GENOMIC DNA]</scope>
    <source>
        <strain evidence="7">Berkeley</strain>
    </source>
</reference>
<keyword evidence="1" id="KW-0227">DNA damage</keyword>
<dbReference type="VEuPathDB" id="VectorBase:FBgn0038704"/>
<feature type="compositionally biased region" description="Polar residues" evidence="3">
    <location>
        <begin position="369"/>
        <end position="380"/>
    </location>
</feature>
<dbReference type="GO" id="GO:0006281">
    <property type="term" value="P:DNA repair"/>
    <property type="evidence" value="ECO:0007669"/>
    <property type="project" value="UniProtKB-KW"/>
</dbReference>
<gene>
    <name evidence="5 6" type="primary">Aptx</name>
    <name evidence="5" type="synonym">Dmel\CG5316</name>
    <name evidence="5 6" type="ORF">CG5316</name>
    <name evidence="5" type="ORF">Dmel_CG5316</name>
</gene>
<evidence type="ECO:0000256" key="2">
    <source>
        <dbReference type="ARBA" id="ARBA00023204"/>
    </source>
</evidence>
<dbReference type="EMBL" id="AE014297">
    <property type="protein sequence ID" value="API64938.1"/>
    <property type="molecule type" value="Genomic_DNA"/>
</dbReference>
<dbReference type="RefSeq" id="NP_001247195.2">
    <property type="nucleotide sequence ID" value="NM_001260266.2"/>
</dbReference>
<keyword evidence="2" id="KW-0234">DNA repair</keyword>
<feature type="domain" description="Aprataxin C2HE/C2H2/C2HC zinc finger" evidence="4">
    <location>
        <begin position="125"/>
        <end position="186"/>
    </location>
</feature>
<evidence type="ECO:0000259" key="4">
    <source>
        <dbReference type="Pfam" id="PF16278"/>
    </source>
</evidence>
<feature type="compositionally biased region" description="Polar residues" evidence="3">
    <location>
        <begin position="341"/>
        <end position="350"/>
    </location>
</feature>
<reference evidence="5 7" key="1">
    <citation type="journal article" date="2000" name="Science">
        <title>The genome sequence of Drosophila melanogaster.</title>
        <authorList>
            <person name="Adams M.D."/>
            <person name="Celniker S.E."/>
            <person name="Holt R.A."/>
            <person name="Evans C.A."/>
            <person name="Gocayne J.D."/>
            <person name="Amanatides P.G."/>
            <person name="Scherer S.E."/>
            <person name="Li P.W."/>
            <person name="Hoskins R.A."/>
            <person name="Galle R.F."/>
            <person name="George R.A."/>
            <person name="Lewis S.E."/>
            <person name="Richards S."/>
            <person name="Ashburner M."/>
            <person name="Henderson S.N."/>
            <person name="Sutton G.G."/>
            <person name="Wortman J.R."/>
            <person name="Yandell M.D."/>
            <person name="Zhang Q."/>
            <person name="Chen L.X."/>
            <person name="Brandon R.C."/>
            <person name="Rogers Y.H."/>
            <person name="Blazej R.G."/>
            <person name="Champe M."/>
            <person name="Pfeiffer B.D."/>
            <person name="Wan K.H."/>
            <person name="Doyle C."/>
            <person name="Baxter E.G."/>
            <person name="Helt G."/>
            <person name="Nelson C.R."/>
            <person name="Gabor G.L."/>
            <person name="Abril J.F."/>
            <person name="Agbayani A."/>
            <person name="An H.J."/>
            <person name="Andrews-Pfannkoch C."/>
            <person name="Baldwin D."/>
            <person name="Ballew R.M."/>
            <person name="Basu A."/>
            <person name="Baxendale J."/>
            <person name="Bayraktaroglu L."/>
            <person name="Beasley E.M."/>
            <person name="Beeson K.Y."/>
            <person name="Benos P.V."/>
            <person name="Berman B.P."/>
            <person name="Bhandari D."/>
            <person name="Bolshakov S."/>
            <person name="Borkova D."/>
            <person name="Botchan M.R."/>
            <person name="Bouck J."/>
            <person name="Brokstein P."/>
            <person name="Brottier P."/>
            <person name="Burtis K.C."/>
            <person name="Busam D.A."/>
            <person name="Butler H."/>
            <person name="Cadieu E."/>
            <person name="Center A."/>
            <person name="Chandra I."/>
            <person name="Cherry J.M."/>
            <person name="Cawley S."/>
            <person name="Dahlke C."/>
            <person name="Davenport L.B."/>
            <person name="Davies P."/>
            <person name="de Pablos B."/>
            <person name="Delcher A."/>
            <person name="Deng Z."/>
            <person name="Mays A.D."/>
            <person name="Dew I."/>
            <person name="Dietz S.M."/>
            <person name="Dodson K."/>
            <person name="Doup L.E."/>
            <person name="Downes M."/>
            <person name="Dugan-Rocha S."/>
            <person name="Dunkov B.C."/>
            <person name="Dunn P."/>
            <person name="Durbin K.J."/>
            <person name="Evangelista C.C."/>
            <person name="Ferraz C."/>
            <person name="Ferriera S."/>
            <person name="Fleischmann W."/>
            <person name="Fosler C."/>
            <person name="Gabrielian A.E."/>
            <person name="Garg N.S."/>
            <person name="Gelbart W.M."/>
            <person name="Glasser K."/>
            <person name="Glodek A."/>
            <person name="Gong F."/>
            <person name="Gorrell J.H."/>
            <person name="Gu Z."/>
            <person name="Guan P."/>
            <person name="Harris M."/>
            <person name="Harris N.L."/>
            <person name="Harvey D."/>
            <person name="Heiman T.J."/>
            <person name="Hernandez J.R."/>
            <person name="Houck J."/>
            <person name="Hostin D."/>
            <person name="Houston K.A."/>
            <person name="Howland T.J."/>
            <person name="Wei M.H."/>
            <person name="Ibegwam C."/>
            <person name="Jalali M."/>
            <person name="Kalush F."/>
            <person name="Karpen G.H."/>
            <person name="Ke Z."/>
            <person name="Kennison J.A."/>
            <person name="Ketchum K.A."/>
            <person name="Kimmel B.E."/>
            <person name="Kodira C.D."/>
            <person name="Kraft C."/>
            <person name="Kravitz S."/>
            <person name="Kulp D."/>
            <person name="Lai Z."/>
            <person name="Lasko P."/>
            <person name="Lei Y."/>
            <person name="Levitsky A.A."/>
            <person name="Li J."/>
            <person name="Li Z."/>
            <person name="Liang Y."/>
            <person name="Lin X."/>
            <person name="Liu X."/>
            <person name="Mattei B."/>
            <person name="McIntosh T.C."/>
            <person name="McLeod M.P."/>
            <person name="McPherson D."/>
            <person name="Merkulov G."/>
            <person name="Milshina N.V."/>
            <person name="Mobarry C."/>
            <person name="Morris J."/>
            <person name="Moshrefi A."/>
            <person name="Mount S.M."/>
            <person name="Moy M."/>
            <person name="Murphy B."/>
            <person name="Murphy L."/>
            <person name="Muzny D.M."/>
            <person name="Nelson D.L."/>
            <person name="Nelson D.R."/>
            <person name="Nelson K.A."/>
            <person name="Nixon K."/>
            <person name="Nusskern D.R."/>
            <person name="Pacleb J.M."/>
            <person name="Palazzolo M."/>
            <person name="Pittman G.S."/>
            <person name="Pan S."/>
            <person name="Pollard J."/>
            <person name="Puri V."/>
            <person name="Reese M.G."/>
            <person name="Reinert K."/>
            <person name="Remington K."/>
            <person name="Saunders R.D."/>
            <person name="Scheeler F."/>
            <person name="Shen H."/>
            <person name="Shue B.C."/>
            <person name="Siden-Kiamos I."/>
            <person name="Simpson M."/>
            <person name="Skupski M.P."/>
            <person name="Smith T."/>
            <person name="Spier E."/>
            <person name="Spradling A.C."/>
            <person name="Stapleton M."/>
            <person name="Strong R."/>
            <person name="Sun E."/>
            <person name="Svirskas R."/>
            <person name="Tector C."/>
            <person name="Turner R."/>
            <person name="Venter E."/>
            <person name="Wang A.H."/>
            <person name="Wang X."/>
            <person name="Wang Z.Y."/>
            <person name="Wassarman D.A."/>
            <person name="Weinstock G.M."/>
            <person name="Weissenbach J."/>
            <person name="Williams S.M."/>
            <person name="WoodageT"/>
            <person name="Worley K.C."/>
            <person name="Wu D."/>
            <person name="Yang S."/>
            <person name="Yao Q.A."/>
            <person name="Ye J."/>
            <person name="Yeh R.F."/>
            <person name="Zaveri J.S."/>
            <person name="Zhan M."/>
            <person name="Zhang G."/>
            <person name="Zhao Q."/>
            <person name="Zheng L."/>
            <person name="Zheng X.H."/>
            <person name="Zhong F.N."/>
            <person name="Zhong W."/>
            <person name="Zhou X."/>
            <person name="Zhu S."/>
            <person name="Zhu X."/>
            <person name="Smith H.O."/>
            <person name="Gibbs R.A."/>
            <person name="Myers E.W."/>
            <person name="Rubin G.M."/>
            <person name="Venter J.C."/>
        </authorList>
    </citation>
    <scope>NUCLEOTIDE SEQUENCE [LARGE SCALE GENOMIC DNA]</scope>
    <source>
        <strain evidence="7">Berkeley</strain>
    </source>
</reference>
<reference evidence="5 7" key="4">
    <citation type="journal article" date="2002" name="Genome Biol.">
        <title>The transposable elements of the Drosophila melanogaster euchromatin: a genomics perspective.</title>
        <authorList>
            <person name="Kaminker J.S."/>
            <person name="Bergman C.M."/>
            <person name="Kronmiller B."/>
            <person name="Carlson J."/>
            <person name="Svirskas R."/>
            <person name="Patel S."/>
            <person name="Frise E."/>
            <person name="Wheeler D.A."/>
            <person name="Lewis S.E."/>
            <person name="Rubin G.M."/>
            <person name="Ashburner M."/>
            <person name="Celniker S.E."/>
        </authorList>
    </citation>
    <scope>NUCLEOTIDE SEQUENCE [LARGE SCALE GENOMIC DNA]</scope>
    <source>
        <strain evidence="7">Berkeley</strain>
    </source>
</reference>
<dbReference type="InterPro" id="IPR032566">
    <property type="entry name" value="Znf-C2HE"/>
</dbReference>
<dbReference type="FlyBase" id="FBgn0038704">
    <property type="gene designation" value="Aptx"/>
</dbReference>
<feature type="compositionally biased region" description="Gly residues" evidence="3">
    <location>
        <begin position="351"/>
        <end position="363"/>
    </location>
</feature>